<protein>
    <submittedName>
        <fullName evidence="6">Transcriptional regulator, LacI family</fullName>
    </submittedName>
</protein>
<dbReference type="PRINTS" id="PR00036">
    <property type="entry name" value="HTHLACI"/>
</dbReference>
<dbReference type="PANTHER" id="PTHR30146:SF109">
    <property type="entry name" value="HTH-TYPE TRANSCRIPTIONAL REGULATOR GALS"/>
    <property type="match status" value="1"/>
</dbReference>
<evidence type="ECO:0000313" key="7">
    <source>
        <dbReference type="Proteomes" id="UP000242520"/>
    </source>
</evidence>
<dbReference type="PROSITE" id="PS50932">
    <property type="entry name" value="HTH_LACI_2"/>
    <property type="match status" value="1"/>
</dbReference>
<dbReference type="CDD" id="cd06294">
    <property type="entry name" value="PBP1_MalR-like"/>
    <property type="match status" value="1"/>
</dbReference>
<dbReference type="Pfam" id="PF00356">
    <property type="entry name" value="LacI"/>
    <property type="match status" value="1"/>
</dbReference>
<dbReference type="SUPFAM" id="SSF47413">
    <property type="entry name" value="lambda repressor-like DNA-binding domains"/>
    <property type="match status" value="1"/>
</dbReference>
<feature type="domain" description="HTH lacI-type" evidence="4">
    <location>
        <begin position="4"/>
        <end position="58"/>
    </location>
</feature>
<gene>
    <name evidence="6" type="ORF">SAMN02744040_00413</name>
</gene>
<dbReference type="SUPFAM" id="SSF53822">
    <property type="entry name" value="Periplasmic binding protein-like I"/>
    <property type="match status" value="1"/>
</dbReference>
<dbReference type="PROSITE" id="PS00356">
    <property type="entry name" value="HTH_LACI_1"/>
    <property type="match status" value="1"/>
</dbReference>
<evidence type="ECO:0000256" key="3">
    <source>
        <dbReference type="ARBA" id="ARBA00023163"/>
    </source>
</evidence>
<dbReference type="InterPro" id="IPR010982">
    <property type="entry name" value="Lambda_DNA-bd_dom_sf"/>
</dbReference>
<dbReference type="AlphaFoldDB" id="A0A1M5PEI0"/>
<dbReference type="InterPro" id="IPR046335">
    <property type="entry name" value="LacI/GalR-like_sensor"/>
</dbReference>
<keyword evidence="2" id="KW-0238">DNA-binding</keyword>
<dbReference type="Proteomes" id="UP000242520">
    <property type="component" value="Unassembled WGS sequence"/>
</dbReference>
<name>A0A1M5PEI0_9FIRM</name>
<dbReference type="GO" id="GO:0003700">
    <property type="term" value="F:DNA-binding transcription factor activity"/>
    <property type="evidence" value="ECO:0007669"/>
    <property type="project" value="TreeGrafter"/>
</dbReference>
<dbReference type="InterPro" id="IPR000843">
    <property type="entry name" value="HTH_LacI"/>
</dbReference>
<keyword evidence="3" id="KW-0804">Transcription</keyword>
<accession>A0A1M5PEI0</accession>
<dbReference type="GO" id="GO:0000976">
    <property type="term" value="F:transcription cis-regulatory region binding"/>
    <property type="evidence" value="ECO:0007669"/>
    <property type="project" value="TreeGrafter"/>
</dbReference>
<reference evidence="7" key="1">
    <citation type="submission" date="2016-11" db="EMBL/GenBank/DDBJ databases">
        <authorList>
            <person name="Varghese N."/>
            <person name="Submissions S."/>
        </authorList>
    </citation>
    <scope>NUCLEOTIDE SEQUENCE [LARGE SCALE GENOMIC DNA]</scope>
    <source>
        <strain evidence="7">DSM 15285</strain>
    </source>
</reference>
<keyword evidence="1" id="KW-0805">Transcription regulation</keyword>
<evidence type="ECO:0000259" key="4">
    <source>
        <dbReference type="PROSITE" id="PS50932"/>
    </source>
</evidence>
<dbReference type="InterPro" id="IPR001387">
    <property type="entry name" value="Cro/C1-type_HTH"/>
</dbReference>
<dbReference type="CDD" id="cd01392">
    <property type="entry name" value="HTH_LacI"/>
    <property type="match status" value="1"/>
</dbReference>
<dbReference type="EMBL" id="FQXH01000006">
    <property type="protein sequence ID" value="SHG99653.1"/>
    <property type="molecule type" value="Genomic_DNA"/>
</dbReference>
<keyword evidence="7" id="KW-1185">Reference proteome</keyword>
<dbReference type="STRING" id="1123350.SAMN02744040_00413"/>
<dbReference type="Gene3D" id="1.10.260.40">
    <property type="entry name" value="lambda repressor-like DNA-binding domains"/>
    <property type="match status" value="1"/>
</dbReference>
<sequence>MKNVTLKDVAKKAGVSPSTVSRVVSDDSRISERTKKKVLEVMKELGYYPNSIARSLANNKTNTIGVIMPYGSEDIFMNPFFQESLRGISLVASKNCYDILISTSRKNEDEIDILKCLIKGKKVDGLILTRSNENDESIKYLRENKVPFVLIGSCLEYDDIPSVDNDNKKASYELTSLLIKKGRKNIAFIGGELHSVVIKNRFEGYKKALSDNNLEFNENYFISDKFLEESGYKLTGELLKLKNIPDAIIVSDDLMSLGAMKKIKEEKYRVPQDIMLASFNNSFLAKYANPSITSIDINSLELGKIACKKLFNILKNKKNENSKEIVEYKIIERESTKLI</sequence>
<dbReference type="PROSITE" id="PS50943">
    <property type="entry name" value="HTH_CROC1"/>
    <property type="match status" value="1"/>
</dbReference>
<proteinExistence type="predicted"/>
<dbReference type="Gene3D" id="3.40.50.2300">
    <property type="match status" value="2"/>
</dbReference>
<dbReference type="Pfam" id="PF13377">
    <property type="entry name" value="Peripla_BP_3"/>
    <property type="match status" value="1"/>
</dbReference>
<organism evidence="6 7">
    <name type="scientific">Tepidibacter thalassicus DSM 15285</name>
    <dbReference type="NCBI Taxonomy" id="1123350"/>
    <lineage>
        <taxon>Bacteria</taxon>
        <taxon>Bacillati</taxon>
        <taxon>Bacillota</taxon>
        <taxon>Clostridia</taxon>
        <taxon>Peptostreptococcales</taxon>
        <taxon>Peptostreptococcaceae</taxon>
        <taxon>Tepidibacter</taxon>
    </lineage>
</organism>
<evidence type="ECO:0000259" key="5">
    <source>
        <dbReference type="PROSITE" id="PS50943"/>
    </source>
</evidence>
<evidence type="ECO:0000313" key="6">
    <source>
        <dbReference type="EMBL" id="SHG99653.1"/>
    </source>
</evidence>
<dbReference type="InterPro" id="IPR028082">
    <property type="entry name" value="Peripla_BP_I"/>
</dbReference>
<feature type="domain" description="HTH cro/C1-type" evidence="5">
    <location>
        <begin position="2"/>
        <end position="48"/>
    </location>
</feature>
<evidence type="ECO:0000256" key="1">
    <source>
        <dbReference type="ARBA" id="ARBA00023015"/>
    </source>
</evidence>
<dbReference type="PANTHER" id="PTHR30146">
    <property type="entry name" value="LACI-RELATED TRANSCRIPTIONAL REPRESSOR"/>
    <property type="match status" value="1"/>
</dbReference>
<dbReference type="SMART" id="SM00354">
    <property type="entry name" value="HTH_LACI"/>
    <property type="match status" value="1"/>
</dbReference>
<dbReference type="OrthoDB" id="9788209at2"/>
<dbReference type="RefSeq" id="WP_072723224.1">
    <property type="nucleotide sequence ID" value="NZ_FQXH01000006.1"/>
</dbReference>
<evidence type="ECO:0000256" key="2">
    <source>
        <dbReference type="ARBA" id="ARBA00023125"/>
    </source>
</evidence>